<evidence type="ECO:0000256" key="1">
    <source>
        <dbReference type="SAM" id="MobiDB-lite"/>
    </source>
</evidence>
<evidence type="ECO:0000313" key="2">
    <source>
        <dbReference type="EMBL" id="KAK8876837.1"/>
    </source>
</evidence>
<dbReference type="Proteomes" id="UP001390339">
    <property type="component" value="Unassembled WGS sequence"/>
</dbReference>
<reference evidence="2 3" key="1">
    <citation type="journal article" date="2024" name="IMA Fungus">
        <title>Apiospora arundinis, a panoply of carbohydrate-active enzymes and secondary metabolites.</title>
        <authorList>
            <person name="Sorensen T."/>
            <person name="Petersen C."/>
            <person name="Muurmann A.T."/>
            <person name="Christiansen J.V."/>
            <person name="Brundto M.L."/>
            <person name="Overgaard C.K."/>
            <person name="Boysen A.T."/>
            <person name="Wollenberg R.D."/>
            <person name="Larsen T.O."/>
            <person name="Sorensen J.L."/>
            <person name="Nielsen K.L."/>
            <person name="Sondergaard T.E."/>
        </authorList>
    </citation>
    <scope>NUCLEOTIDE SEQUENCE [LARGE SCALE GENOMIC DNA]</scope>
    <source>
        <strain evidence="2 3">AAU 773</strain>
    </source>
</reference>
<name>A0ABR2JG41_9PEZI</name>
<gene>
    <name evidence="2" type="ORF">PGQ11_001783</name>
</gene>
<dbReference type="EMBL" id="JAPCWZ010000002">
    <property type="protein sequence ID" value="KAK8876837.1"/>
    <property type="molecule type" value="Genomic_DNA"/>
</dbReference>
<evidence type="ECO:0000313" key="3">
    <source>
        <dbReference type="Proteomes" id="UP001390339"/>
    </source>
</evidence>
<sequence>MHEKGRPIRREYVLAVMRFRDAVYAAADQQAGPVSALDIALLTGPRFDRQTFERFWGEFYGASGTQHLTHSRTDLPPSHHIKKGGRVKEQSESVVIAKRHKYNTETAS</sequence>
<accession>A0ABR2JG41</accession>
<comment type="caution">
    <text evidence="2">The sequence shown here is derived from an EMBL/GenBank/DDBJ whole genome shotgun (WGS) entry which is preliminary data.</text>
</comment>
<organism evidence="2 3">
    <name type="scientific">Apiospora arundinis</name>
    <dbReference type="NCBI Taxonomy" id="335852"/>
    <lineage>
        <taxon>Eukaryota</taxon>
        <taxon>Fungi</taxon>
        <taxon>Dikarya</taxon>
        <taxon>Ascomycota</taxon>
        <taxon>Pezizomycotina</taxon>
        <taxon>Sordariomycetes</taxon>
        <taxon>Xylariomycetidae</taxon>
        <taxon>Amphisphaeriales</taxon>
        <taxon>Apiosporaceae</taxon>
        <taxon>Apiospora</taxon>
    </lineage>
</organism>
<proteinExistence type="predicted"/>
<keyword evidence="3" id="KW-1185">Reference proteome</keyword>
<evidence type="ECO:0008006" key="4">
    <source>
        <dbReference type="Google" id="ProtNLM"/>
    </source>
</evidence>
<protein>
    <recommendedName>
        <fullName evidence="4">HTH araC/xylS-type domain-containing protein</fullName>
    </recommendedName>
</protein>
<feature type="region of interest" description="Disordered" evidence="1">
    <location>
        <begin position="68"/>
        <end position="93"/>
    </location>
</feature>